<evidence type="ECO:0000259" key="4">
    <source>
        <dbReference type="Pfam" id="PF20778"/>
    </source>
</evidence>
<dbReference type="STRING" id="416450.A0A1V6QDG2"/>
<dbReference type="InterPro" id="IPR048400">
    <property type="entry name" value="SLS1_N"/>
</dbReference>
<dbReference type="EMBL" id="MDYN01000006">
    <property type="protein sequence ID" value="OQD87244.1"/>
    <property type="molecule type" value="Genomic_DNA"/>
</dbReference>
<dbReference type="Pfam" id="PF20777">
    <property type="entry name" value="KH_SLS1_2"/>
    <property type="match status" value="1"/>
</dbReference>
<dbReference type="Pfam" id="PF20776">
    <property type="entry name" value="SLS1_N"/>
    <property type="match status" value="1"/>
</dbReference>
<keyword evidence="6" id="KW-1185">Reference proteome</keyword>
<feature type="region of interest" description="Disordered" evidence="1">
    <location>
        <begin position="42"/>
        <end position="124"/>
    </location>
</feature>
<dbReference type="AlphaFoldDB" id="A0A1V6QDG2"/>
<evidence type="ECO:0000259" key="3">
    <source>
        <dbReference type="Pfam" id="PF20777"/>
    </source>
</evidence>
<dbReference type="OrthoDB" id="5392646at2759"/>
<feature type="compositionally biased region" description="Basic and acidic residues" evidence="1">
    <location>
        <begin position="97"/>
        <end position="106"/>
    </location>
</feature>
<evidence type="ECO:0008006" key="7">
    <source>
        <dbReference type="Google" id="ProtNLM"/>
    </source>
</evidence>
<comment type="caution">
    <text evidence="5">The sequence shown here is derived from an EMBL/GenBank/DDBJ whole genome shotgun (WGS) entry which is preliminary data.</text>
</comment>
<protein>
    <recommendedName>
        <fullName evidence="7">Mitochondrial inner-membrane-bound regulator-domain-containing protein</fullName>
    </recommendedName>
</protein>
<reference evidence="6" key="1">
    <citation type="journal article" date="2017" name="Nat. Microbiol.">
        <title>Global analysis of biosynthetic gene clusters reveals vast potential of secondary metabolite production in Penicillium species.</title>
        <authorList>
            <person name="Nielsen J.C."/>
            <person name="Grijseels S."/>
            <person name="Prigent S."/>
            <person name="Ji B."/>
            <person name="Dainat J."/>
            <person name="Nielsen K.F."/>
            <person name="Frisvad J.C."/>
            <person name="Workman M."/>
            <person name="Nielsen J."/>
        </authorList>
    </citation>
    <scope>NUCLEOTIDE SEQUENCE [LARGE SCALE GENOMIC DNA]</scope>
    <source>
        <strain evidence="6">IBT 31811</strain>
    </source>
</reference>
<organism evidence="5 6">
    <name type="scientific">Penicillium antarcticum</name>
    <dbReference type="NCBI Taxonomy" id="416450"/>
    <lineage>
        <taxon>Eukaryota</taxon>
        <taxon>Fungi</taxon>
        <taxon>Dikarya</taxon>
        <taxon>Ascomycota</taxon>
        <taxon>Pezizomycotina</taxon>
        <taxon>Eurotiomycetes</taxon>
        <taxon>Eurotiomycetidae</taxon>
        <taxon>Eurotiales</taxon>
        <taxon>Aspergillaceae</taxon>
        <taxon>Penicillium</taxon>
    </lineage>
</organism>
<feature type="domain" description="SLS1 N-terminal" evidence="2">
    <location>
        <begin position="120"/>
        <end position="220"/>
    </location>
</feature>
<feature type="domain" description="SLS1 C-terminal" evidence="4">
    <location>
        <begin position="387"/>
        <end position="737"/>
    </location>
</feature>
<dbReference type="InterPro" id="IPR048401">
    <property type="entry name" value="SLS1_C"/>
</dbReference>
<feature type="compositionally biased region" description="Basic residues" evidence="1">
    <location>
        <begin position="87"/>
        <end position="96"/>
    </location>
</feature>
<evidence type="ECO:0000256" key="1">
    <source>
        <dbReference type="SAM" id="MobiDB-lite"/>
    </source>
</evidence>
<sequence length="748" mass="84426">MLRHPLRSDLRLLRVQSLCRRPSLSTPILPRYLSDWKSGPAQRYAFDKPNPYRKRAPRGQQKDGGSKVTLDVNSLGQPGQIVVVPGRGRRRLHRNRRDSSSNKDRSTISSMLDDLDEENSDPTAETIQKGIDASREPHQPGDTLAIGEFKALRSKLTSSFTYRQLSEYVSDQQGNDVDLKETNWAWGPSDEISEFPGPKAHQGKTRLAERIVRNCWQLVVPAERGQMDFHLKPEFMSLLLHAEHFSFHELASLHGCTIDVTRSAGRVTLFGKRNACESVREIIYDATARTREEDVGINPYALEDGINLVFTPDFLDWINTTYGVFVEHKAYRTPEKIFYLAENKMGADNARRALNLAITNSTLSSTHFSTYLPASEIASVYSYIPEENASWFDRQKSWFRWAMSSSQSAQAKNLDTPFFDKHQTRLSDELLKLLRDTAPLKSDPQVKPNLQDSVTAEVGRCLFMQKSSFEETTMSPAQLGRLSLPRTFTNDIPLISKFLDSLSTVSQKNESEPYRIRLTPTADAGTFPELEIELTTNSRNGTQNSDDALEIQSAKAIFATNSVDYLLPENGLDLRFTRTIFQDLLHESAHSSDLQIMLQSIKQSLRGSFLADGVSCGPFSPFCSISIPSGIQKVARSYHKATPSKLHESETSESNIIVEYMFPPLSEVRGTAVQTYEFGDRQLKYRHYESGPLLAARSNEVSITTQIPHADSTLESDQAQELLHHDFHSFYNTACDMAFKIHGSRYVD</sequence>
<dbReference type="Proteomes" id="UP000191672">
    <property type="component" value="Unassembled WGS sequence"/>
</dbReference>
<accession>A0A1V6QDG2</accession>
<evidence type="ECO:0000313" key="6">
    <source>
        <dbReference type="Proteomes" id="UP000191672"/>
    </source>
</evidence>
<evidence type="ECO:0000259" key="2">
    <source>
        <dbReference type="Pfam" id="PF20776"/>
    </source>
</evidence>
<gene>
    <name evidence="5" type="ORF">PENANT_c006G07478</name>
</gene>
<dbReference type="Pfam" id="PF20778">
    <property type="entry name" value="SLS1_C"/>
    <property type="match status" value="1"/>
</dbReference>
<name>A0A1V6QDG2_9EURO</name>
<dbReference type="InterPro" id="IPR048748">
    <property type="entry name" value="SLS1_KH2"/>
</dbReference>
<evidence type="ECO:0000313" key="5">
    <source>
        <dbReference type="EMBL" id="OQD87244.1"/>
    </source>
</evidence>
<proteinExistence type="predicted"/>
<feature type="domain" description="SLS1 second KH" evidence="3">
    <location>
        <begin position="309"/>
        <end position="357"/>
    </location>
</feature>